<name>A0ABQ9HVH1_9NEOP</name>
<dbReference type="EMBL" id="JARBHB010000003">
    <property type="protein sequence ID" value="KAJ8888247.1"/>
    <property type="molecule type" value="Genomic_DNA"/>
</dbReference>
<feature type="region of interest" description="Disordered" evidence="1">
    <location>
        <begin position="292"/>
        <end position="330"/>
    </location>
</feature>
<keyword evidence="3" id="KW-1185">Reference proteome</keyword>
<evidence type="ECO:0000256" key="1">
    <source>
        <dbReference type="SAM" id="MobiDB-lite"/>
    </source>
</evidence>
<gene>
    <name evidence="2" type="ORF">PR048_007734</name>
</gene>
<comment type="caution">
    <text evidence="2">The sequence shown here is derived from an EMBL/GenBank/DDBJ whole genome shotgun (WGS) entry which is preliminary data.</text>
</comment>
<dbReference type="Proteomes" id="UP001159363">
    <property type="component" value="Chromosome 3"/>
</dbReference>
<evidence type="ECO:0000313" key="3">
    <source>
        <dbReference type="Proteomes" id="UP001159363"/>
    </source>
</evidence>
<proteinExistence type="predicted"/>
<sequence length="330" mass="36413">MYYTPYSPLRTGRRVHLHLLPACSRGHQEQLLDVRVLPFLCSRRPRQLSAACSTPPPPPLADGYLWSRFGFQAASLGEILLAPHRGELSSIPGGAALEFSRVGNVTDDAAGRRAFSGSPVSPALAFRRCPIPDTTHQQVAMSGTIPSCGSPGVAPSGIEPGSLRCKANSLTTGLPRMAAFIKQNHSPRVVVADDYLEPDSIACLEWPTSSPDLSPTEHARNTIESHLTLRPIGQDMTAKYPIWQGRFRFRASVKSIRQFRLRFEGCCCCHLRDACYPMRVIEVRMEQCRNENMGETGDPREDPPTSGIVRHDFQMRKSAVTRPRVEPGSP</sequence>
<evidence type="ECO:0000313" key="2">
    <source>
        <dbReference type="EMBL" id="KAJ8888247.1"/>
    </source>
</evidence>
<reference evidence="2 3" key="1">
    <citation type="submission" date="2023-02" db="EMBL/GenBank/DDBJ databases">
        <title>LHISI_Scaffold_Assembly.</title>
        <authorList>
            <person name="Stuart O.P."/>
            <person name="Cleave R."/>
            <person name="Magrath M.J.L."/>
            <person name="Mikheyev A.S."/>
        </authorList>
    </citation>
    <scope>NUCLEOTIDE SEQUENCE [LARGE SCALE GENOMIC DNA]</scope>
    <source>
        <strain evidence="2">Daus_M_001</strain>
        <tissue evidence="2">Leg muscle</tissue>
    </source>
</reference>
<protein>
    <submittedName>
        <fullName evidence="2">Uncharacterized protein</fullName>
    </submittedName>
</protein>
<feature type="compositionally biased region" description="Basic and acidic residues" evidence="1">
    <location>
        <begin position="297"/>
        <end position="315"/>
    </location>
</feature>
<organism evidence="2 3">
    <name type="scientific">Dryococelus australis</name>
    <dbReference type="NCBI Taxonomy" id="614101"/>
    <lineage>
        <taxon>Eukaryota</taxon>
        <taxon>Metazoa</taxon>
        <taxon>Ecdysozoa</taxon>
        <taxon>Arthropoda</taxon>
        <taxon>Hexapoda</taxon>
        <taxon>Insecta</taxon>
        <taxon>Pterygota</taxon>
        <taxon>Neoptera</taxon>
        <taxon>Polyneoptera</taxon>
        <taxon>Phasmatodea</taxon>
        <taxon>Verophasmatodea</taxon>
        <taxon>Anareolatae</taxon>
        <taxon>Phasmatidae</taxon>
        <taxon>Eurycanthinae</taxon>
        <taxon>Dryococelus</taxon>
    </lineage>
</organism>
<accession>A0ABQ9HVH1</accession>